<feature type="binding site" evidence="9">
    <location>
        <position position="9"/>
    </location>
    <ligand>
        <name>S-adenosyl-L-methionine</name>
        <dbReference type="ChEBI" id="CHEBI:59789"/>
    </ligand>
</feature>
<evidence type="ECO:0000259" key="10">
    <source>
        <dbReference type="Pfam" id="PF00590"/>
    </source>
</evidence>
<dbReference type="SUPFAM" id="SSF53790">
    <property type="entry name" value="Tetrapyrrole methylase"/>
    <property type="match status" value="1"/>
</dbReference>
<dbReference type="InterPro" id="IPR014777">
    <property type="entry name" value="4pyrrole_Mease_sub1"/>
</dbReference>
<dbReference type="InterPro" id="IPR035996">
    <property type="entry name" value="4pyrrol_Methylase_sf"/>
</dbReference>
<dbReference type="EC" id="2.1.1.314" evidence="4"/>
<comment type="similarity">
    <text evidence="3">Belongs to the diphthine synthase family.</text>
</comment>
<reference evidence="11" key="2">
    <citation type="submission" date="2020-05" db="UniProtKB">
        <authorList>
            <consortium name="EnsemblMetazoa"/>
        </authorList>
    </citation>
    <scope>IDENTIFICATION</scope>
    <source>
        <strain evidence="11">IAEA</strain>
    </source>
</reference>
<feature type="binding site" evidence="9">
    <location>
        <position position="87"/>
    </location>
    <ligand>
        <name>S-adenosyl-L-methionine</name>
        <dbReference type="ChEBI" id="CHEBI:59789"/>
    </ligand>
</feature>
<dbReference type="Pfam" id="PF00590">
    <property type="entry name" value="TP_methylase"/>
    <property type="match status" value="1"/>
</dbReference>
<dbReference type="InterPro" id="IPR004551">
    <property type="entry name" value="Dphthn_synthase"/>
</dbReference>
<evidence type="ECO:0000313" key="11">
    <source>
        <dbReference type="EnsemblMetazoa" id="GBRI008155-PA"/>
    </source>
</evidence>
<evidence type="ECO:0000256" key="8">
    <source>
        <dbReference type="ARBA" id="ARBA00048752"/>
    </source>
</evidence>
<proteinExistence type="inferred from homology"/>
<comment type="function">
    <text evidence="1">S-adenosyl-L-methionine-dependent methyltransferase that catalyzes four methylations of the modified target histidine residue in translation elongation factor 2 (EF-2), to form an intermediate called diphthine methyl ester. The four successive methylation reactions represent the second step of diphthamide biosynthesis.</text>
</comment>
<dbReference type="FunFam" id="3.40.1010.10:FF:000004">
    <property type="entry name" value="Putative diphthine synthase"/>
    <property type="match status" value="1"/>
</dbReference>
<dbReference type="PANTHER" id="PTHR10882">
    <property type="entry name" value="DIPHTHINE SYNTHASE"/>
    <property type="match status" value="1"/>
</dbReference>
<feature type="domain" description="Tetrapyrrole methylase" evidence="10">
    <location>
        <begin position="1"/>
        <end position="237"/>
    </location>
</feature>
<dbReference type="GO" id="GO:0017183">
    <property type="term" value="P:protein histidyl modification to diphthamide"/>
    <property type="evidence" value="ECO:0007669"/>
    <property type="project" value="UniProtKB-UniPathway"/>
</dbReference>
<evidence type="ECO:0000256" key="2">
    <source>
        <dbReference type="ARBA" id="ARBA00005156"/>
    </source>
</evidence>
<dbReference type="PANTHER" id="PTHR10882:SF0">
    <property type="entry name" value="DIPHTHINE METHYL ESTER SYNTHASE"/>
    <property type="match status" value="1"/>
</dbReference>
<dbReference type="NCBIfam" id="TIGR00522">
    <property type="entry name" value="dph5"/>
    <property type="match status" value="1"/>
</dbReference>
<evidence type="ECO:0000313" key="12">
    <source>
        <dbReference type="Proteomes" id="UP000091820"/>
    </source>
</evidence>
<accession>A0A1A9W6M8</accession>
<dbReference type="CDD" id="cd11647">
    <property type="entry name" value="DHP5_DphB"/>
    <property type="match status" value="1"/>
</dbReference>
<comment type="pathway">
    <text evidence="2">Protein modification; peptidyl-diphthamide biosynthesis.</text>
</comment>
<keyword evidence="6" id="KW-0808">Transferase</keyword>
<evidence type="ECO:0000256" key="7">
    <source>
        <dbReference type="ARBA" id="ARBA00022691"/>
    </source>
</evidence>
<keyword evidence="7 9" id="KW-0949">S-adenosyl-L-methionine</keyword>
<dbReference type="EnsemblMetazoa" id="GBRI008155-RA">
    <property type="protein sequence ID" value="GBRI008155-PA"/>
    <property type="gene ID" value="GBRI008155"/>
</dbReference>
<dbReference type="GO" id="GO:0141133">
    <property type="term" value="F:diphthine methyl ester synthase activity"/>
    <property type="evidence" value="ECO:0007669"/>
    <property type="project" value="UniProtKB-EC"/>
</dbReference>
<evidence type="ECO:0000256" key="5">
    <source>
        <dbReference type="ARBA" id="ARBA00022603"/>
    </source>
</evidence>
<evidence type="ECO:0000256" key="9">
    <source>
        <dbReference type="PIRSR" id="PIRSR036432-1"/>
    </source>
</evidence>
<comment type="catalytic activity">
    <reaction evidence="8">
        <text>2-[(3S)-amino-3-carboxypropyl]-L-histidyl-[translation elongation factor 2] + 4 S-adenosyl-L-methionine = diphthine methyl ester-[translation elongation factor 2] + 4 S-adenosyl-L-homocysteine + 3 H(+)</text>
        <dbReference type="Rhea" id="RHEA:42652"/>
        <dbReference type="Rhea" id="RHEA-COMP:9749"/>
        <dbReference type="Rhea" id="RHEA-COMP:10173"/>
        <dbReference type="ChEBI" id="CHEBI:15378"/>
        <dbReference type="ChEBI" id="CHEBI:57856"/>
        <dbReference type="ChEBI" id="CHEBI:59789"/>
        <dbReference type="ChEBI" id="CHEBI:73995"/>
        <dbReference type="ChEBI" id="CHEBI:79005"/>
        <dbReference type="EC" id="2.1.1.314"/>
    </reaction>
</comment>
<dbReference type="PIRSF" id="PIRSF036432">
    <property type="entry name" value="Diphthine_synth"/>
    <property type="match status" value="1"/>
</dbReference>
<dbReference type="AlphaFoldDB" id="A0A1A9W6M8"/>
<dbReference type="Gene3D" id="3.40.1010.10">
    <property type="entry name" value="Cobalt-precorrin-4 Transmethylase, Domain 1"/>
    <property type="match status" value="1"/>
</dbReference>
<sequence length="280" mass="31949">MFYLIGLGLGDYKDITVKGLEIVKRCSRVYLEMYTSILGCHKEEVEAFYGRPLLLADRELVEEKTDEILAGANEEDVAFLVVGDPFGATTHTDLALRAREKKIPYKVIHNASILNAVGCCGLQLYKFGETVSIPYWDETWKPESFYEKIKFNRLHNMHTLCLLDIKVREPTVESLMRGRRQYMLPRFMTVAEAAQQLLTIVDKKDALEHNTVLNDLSMCVGLARVGSETQRIVVKTLHDMASTDLGGPLHSLVMPAKELHPLEIEYLQHYATFRLDSYNY</sequence>
<dbReference type="InterPro" id="IPR014776">
    <property type="entry name" value="4pyrrole_Mease_sub2"/>
</dbReference>
<feature type="binding site" evidence="9">
    <location>
        <position position="250"/>
    </location>
    <ligand>
        <name>S-adenosyl-L-methionine</name>
        <dbReference type="ChEBI" id="CHEBI:59789"/>
    </ligand>
</feature>
<dbReference type="InterPro" id="IPR000878">
    <property type="entry name" value="4pyrrol_Mease"/>
</dbReference>
<protein>
    <recommendedName>
        <fullName evidence="4">diphthine methyl ester synthase</fullName>
        <ecNumber evidence="4">2.1.1.314</ecNumber>
    </recommendedName>
</protein>
<dbReference type="STRING" id="37001.A0A1A9W6M8"/>
<name>A0A1A9W6M8_9MUSC</name>
<evidence type="ECO:0000256" key="3">
    <source>
        <dbReference type="ARBA" id="ARBA00006729"/>
    </source>
</evidence>
<evidence type="ECO:0000256" key="4">
    <source>
        <dbReference type="ARBA" id="ARBA00011927"/>
    </source>
</evidence>
<feature type="binding site" evidence="9">
    <location>
        <position position="84"/>
    </location>
    <ligand>
        <name>S-adenosyl-L-methionine</name>
        <dbReference type="ChEBI" id="CHEBI:59789"/>
    </ligand>
</feature>
<feature type="binding site" evidence="9">
    <location>
        <position position="163"/>
    </location>
    <ligand>
        <name>S-adenosyl-L-methionine</name>
        <dbReference type="ChEBI" id="CHEBI:59789"/>
    </ligand>
</feature>
<evidence type="ECO:0000256" key="6">
    <source>
        <dbReference type="ARBA" id="ARBA00022679"/>
    </source>
</evidence>
<keyword evidence="5" id="KW-0489">Methyltransferase</keyword>
<dbReference type="HAMAP" id="MF_01084">
    <property type="entry name" value="Diphthine_synth"/>
    <property type="match status" value="1"/>
</dbReference>
<evidence type="ECO:0000256" key="1">
    <source>
        <dbReference type="ARBA" id="ARBA00004006"/>
    </source>
</evidence>
<reference evidence="12" key="1">
    <citation type="submission" date="2014-03" db="EMBL/GenBank/DDBJ databases">
        <authorList>
            <person name="Aksoy S."/>
            <person name="Warren W."/>
            <person name="Wilson R.K."/>
        </authorList>
    </citation>
    <scope>NUCLEOTIDE SEQUENCE [LARGE SCALE GENOMIC DNA]</scope>
    <source>
        <strain evidence="12">IAEA</strain>
    </source>
</reference>
<organism evidence="11 12">
    <name type="scientific">Glossina brevipalpis</name>
    <dbReference type="NCBI Taxonomy" id="37001"/>
    <lineage>
        <taxon>Eukaryota</taxon>
        <taxon>Metazoa</taxon>
        <taxon>Ecdysozoa</taxon>
        <taxon>Arthropoda</taxon>
        <taxon>Hexapoda</taxon>
        <taxon>Insecta</taxon>
        <taxon>Pterygota</taxon>
        <taxon>Neoptera</taxon>
        <taxon>Endopterygota</taxon>
        <taxon>Diptera</taxon>
        <taxon>Brachycera</taxon>
        <taxon>Muscomorpha</taxon>
        <taxon>Hippoboscoidea</taxon>
        <taxon>Glossinidae</taxon>
        <taxon>Glossina</taxon>
    </lineage>
</organism>
<dbReference type="VEuPathDB" id="VectorBase:GBRI008155"/>
<feature type="binding site" evidence="9">
    <location>
        <begin position="112"/>
        <end position="113"/>
    </location>
    <ligand>
        <name>S-adenosyl-L-methionine</name>
        <dbReference type="ChEBI" id="CHEBI:59789"/>
    </ligand>
</feature>
<dbReference type="FunFam" id="3.30.950.10:FF:000004">
    <property type="entry name" value="Diphthine synthase putative"/>
    <property type="match status" value="1"/>
</dbReference>
<dbReference type="GO" id="GO:0032259">
    <property type="term" value="P:methylation"/>
    <property type="evidence" value="ECO:0007669"/>
    <property type="project" value="UniProtKB-KW"/>
</dbReference>
<feature type="binding site" evidence="9">
    <location>
        <position position="225"/>
    </location>
    <ligand>
        <name>S-adenosyl-L-methionine</name>
        <dbReference type="ChEBI" id="CHEBI:59789"/>
    </ligand>
</feature>
<dbReference type="UniPathway" id="UPA00559"/>
<dbReference type="Proteomes" id="UP000091820">
    <property type="component" value="Unassembled WGS sequence"/>
</dbReference>
<dbReference type="Gene3D" id="3.30.950.10">
    <property type="entry name" value="Methyltransferase, Cobalt-precorrin-4 Transmethylase, Domain 2"/>
    <property type="match status" value="1"/>
</dbReference>
<keyword evidence="12" id="KW-1185">Reference proteome</keyword>